<organism evidence="1 2">
    <name type="scientific">Brenneria rubrifaciens</name>
    <dbReference type="NCBI Taxonomy" id="55213"/>
    <lineage>
        <taxon>Bacteria</taxon>
        <taxon>Pseudomonadati</taxon>
        <taxon>Pseudomonadota</taxon>
        <taxon>Gammaproteobacteria</taxon>
        <taxon>Enterobacterales</taxon>
        <taxon>Pectobacteriaceae</taxon>
        <taxon>Brenneria</taxon>
    </lineage>
</organism>
<gene>
    <name evidence="1" type="ORF">EH207_11610</name>
</gene>
<dbReference type="OrthoDB" id="9788465at2"/>
<dbReference type="InterPro" id="IPR009921">
    <property type="entry name" value="YehS-like"/>
</dbReference>
<dbReference type="RefSeq" id="WP_137714125.1">
    <property type="nucleotide sequence ID" value="NZ_CP034035.1"/>
</dbReference>
<dbReference type="PANTHER" id="PTHR37805:SF1">
    <property type="entry name" value="CYTOPLASMIC PROTEIN"/>
    <property type="match status" value="1"/>
</dbReference>
<sequence>MMNNDVLRSVRYMLNLNNDHLLAILALVEMTVPAQQLASYVKKEDEPGYQPCPDIVMSYFLNGLILQKRGKSENQPALQVERKITNNIILKKLRVAFSLKTTDIQEILAAQNFRVSQPELTAMMRSPDHKNYRACGDQILRYFLKGLTARVRQVKSPHKVS</sequence>
<dbReference type="KEGG" id="brb:EH207_11610"/>
<evidence type="ECO:0000313" key="1">
    <source>
        <dbReference type="EMBL" id="QCR09114.1"/>
    </source>
</evidence>
<evidence type="ECO:0000313" key="2">
    <source>
        <dbReference type="Proteomes" id="UP000299580"/>
    </source>
</evidence>
<reference evidence="1 2" key="1">
    <citation type="submission" date="2018-11" db="EMBL/GenBank/DDBJ databases">
        <title>Genome sequences of Brenneria nigrifluens and Brenneria rubrifaciens.</title>
        <authorList>
            <person name="Poret-Peterson A.T."/>
            <person name="McClean A.E."/>
            <person name="Kluepfel D.A."/>
        </authorList>
    </citation>
    <scope>NUCLEOTIDE SEQUENCE [LARGE SCALE GENOMIC DNA]</scope>
    <source>
        <strain evidence="1 2">6D370</strain>
    </source>
</reference>
<keyword evidence="2" id="KW-1185">Reference proteome</keyword>
<dbReference type="Proteomes" id="UP000299580">
    <property type="component" value="Chromosome"/>
</dbReference>
<accession>A0A4P8R0E8</accession>
<dbReference type="PANTHER" id="PTHR37805">
    <property type="entry name" value="CYTOPLASMIC PROTEIN-RELATED"/>
    <property type="match status" value="1"/>
</dbReference>
<dbReference type="Pfam" id="PF07308">
    <property type="entry name" value="DUF1456"/>
    <property type="match status" value="2"/>
</dbReference>
<name>A0A4P8R0E8_9GAMM</name>
<proteinExistence type="predicted"/>
<dbReference type="EMBL" id="CP034035">
    <property type="protein sequence ID" value="QCR09114.1"/>
    <property type="molecule type" value="Genomic_DNA"/>
</dbReference>
<protein>
    <submittedName>
        <fullName evidence="1">DUF1456 family protein</fullName>
    </submittedName>
</protein>
<dbReference type="AlphaFoldDB" id="A0A4P8R0E8"/>